<evidence type="ECO:0000313" key="2">
    <source>
        <dbReference type="Proteomes" id="UP000660745"/>
    </source>
</evidence>
<sequence>MVTLSYFAVLAEVRSAHGKAPDLAIEIRHVREVAVAGPLLVAAYEEWQHGRGRLATVVLRQDQGGLSWLHLQETWIEPPDA</sequence>
<accession>A0A918A3J2</accession>
<comment type="caution">
    <text evidence="1">The sequence shown here is derived from an EMBL/GenBank/DDBJ whole genome shotgun (WGS) entry which is preliminary data.</text>
</comment>
<dbReference type="Gene3D" id="3.10.450.50">
    <property type="match status" value="1"/>
</dbReference>
<reference evidence="1" key="1">
    <citation type="journal article" date="2014" name="Int. J. Syst. Evol. Microbiol.">
        <title>Complete genome sequence of Corynebacterium casei LMG S-19264T (=DSM 44701T), isolated from a smear-ripened cheese.</title>
        <authorList>
            <consortium name="US DOE Joint Genome Institute (JGI-PGF)"/>
            <person name="Walter F."/>
            <person name="Albersmeier A."/>
            <person name="Kalinowski J."/>
            <person name="Ruckert C."/>
        </authorList>
    </citation>
    <scope>NUCLEOTIDE SEQUENCE</scope>
    <source>
        <strain evidence="1">CGMCC 4.7430</strain>
    </source>
</reference>
<gene>
    <name evidence="1" type="ORF">GCM10012278_28860</name>
</gene>
<protein>
    <submittedName>
        <fullName evidence="1">Uncharacterized protein</fullName>
    </submittedName>
</protein>
<dbReference type="AlphaFoldDB" id="A0A918A3J2"/>
<proteinExistence type="predicted"/>
<organism evidence="1 2">
    <name type="scientific">Nonomuraea glycinis</name>
    <dbReference type="NCBI Taxonomy" id="2047744"/>
    <lineage>
        <taxon>Bacteria</taxon>
        <taxon>Bacillati</taxon>
        <taxon>Actinomycetota</taxon>
        <taxon>Actinomycetes</taxon>
        <taxon>Streptosporangiales</taxon>
        <taxon>Streptosporangiaceae</taxon>
        <taxon>Nonomuraea</taxon>
    </lineage>
</organism>
<dbReference type="RefSeq" id="WP_189139091.1">
    <property type="nucleotide sequence ID" value="NZ_BMNK01000004.1"/>
</dbReference>
<dbReference type="Proteomes" id="UP000660745">
    <property type="component" value="Unassembled WGS sequence"/>
</dbReference>
<evidence type="ECO:0000313" key="1">
    <source>
        <dbReference type="EMBL" id="GGP06241.1"/>
    </source>
</evidence>
<dbReference type="InterPro" id="IPR032710">
    <property type="entry name" value="NTF2-like_dom_sf"/>
</dbReference>
<reference evidence="1" key="2">
    <citation type="submission" date="2020-09" db="EMBL/GenBank/DDBJ databases">
        <authorList>
            <person name="Sun Q."/>
            <person name="Zhou Y."/>
        </authorList>
    </citation>
    <scope>NUCLEOTIDE SEQUENCE</scope>
    <source>
        <strain evidence="1">CGMCC 4.7430</strain>
    </source>
</reference>
<dbReference type="EMBL" id="BMNK01000004">
    <property type="protein sequence ID" value="GGP06241.1"/>
    <property type="molecule type" value="Genomic_DNA"/>
</dbReference>
<dbReference type="SUPFAM" id="SSF54427">
    <property type="entry name" value="NTF2-like"/>
    <property type="match status" value="1"/>
</dbReference>
<name>A0A918A3J2_9ACTN</name>
<keyword evidence="2" id="KW-1185">Reference proteome</keyword>